<dbReference type="InterPro" id="IPR002893">
    <property type="entry name" value="Znf_MYND"/>
</dbReference>
<dbReference type="OrthoDB" id="3648505at2759"/>
<reference evidence="6 8" key="1">
    <citation type="submission" date="2015-10" db="EMBL/GenBank/DDBJ databases">
        <title>The cercosporin biosynthetic gene cluster was horizontally transferred to several fungal lineages and shown to be expanded in Cercospora beticola based on microsynteny with recipient genomes.</title>
        <authorList>
            <person name="De Jonge R."/>
            <person name="Ebert M.K."/>
            <person name="Suttle J.C."/>
            <person name="Jurick Ii W.M."/>
            <person name="Secor G.A."/>
            <person name="Thomma B.P."/>
            <person name="Van De Peer Y."/>
            <person name="Bolton M.D."/>
        </authorList>
    </citation>
    <scope>NUCLEOTIDE SEQUENCE [LARGE SCALE GENOMIC DNA]</scope>
    <source>
        <strain evidence="6 8">09-40</strain>
    </source>
</reference>
<organism evidence="6 8">
    <name type="scientific">Cercospora beticola</name>
    <name type="common">Sugarbeet leaf spot fungus</name>
    <dbReference type="NCBI Taxonomy" id="122368"/>
    <lineage>
        <taxon>Eukaryota</taxon>
        <taxon>Fungi</taxon>
        <taxon>Dikarya</taxon>
        <taxon>Ascomycota</taxon>
        <taxon>Pezizomycotina</taxon>
        <taxon>Dothideomycetes</taxon>
        <taxon>Dothideomycetidae</taxon>
        <taxon>Mycosphaerellales</taxon>
        <taxon>Mycosphaerellaceae</taxon>
        <taxon>Cercospora</taxon>
    </lineage>
</organism>
<keyword evidence="9" id="KW-1185">Reference proteome</keyword>
<dbReference type="Gene3D" id="6.10.140.2220">
    <property type="match status" value="1"/>
</dbReference>
<accession>A0A2G5HPA4</accession>
<dbReference type="GO" id="GO:0008270">
    <property type="term" value="F:zinc ion binding"/>
    <property type="evidence" value="ECO:0007669"/>
    <property type="project" value="UniProtKB-KW"/>
</dbReference>
<evidence type="ECO:0000313" key="8">
    <source>
        <dbReference type="Proteomes" id="UP000230605"/>
    </source>
</evidence>
<name>A0A2G5HPA4_CERBT</name>
<reference evidence="7 9" key="2">
    <citation type="submission" date="2023-09" db="EMBL/GenBank/DDBJ databases">
        <title>Complete-Gapless Cercospora beticola genome.</title>
        <authorList>
            <person name="Wyatt N.A."/>
            <person name="Spanner R.E."/>
            <person name="Bolton M.D."/>
        </authorList>
    </citation>
    <scope>NUCLEOTIDE SEQUENCE [LARGE SCALE GENOMIC DNA]</scope>
    <source>
        <strain evidence="7">Cb09-40</strain>
    </source>
</reference>
<dbReference type="AlphaFoldDB" id="A0A2G5HPA4"/>
<evidence type="ECO:0000313" key="6">
    <source>
        <dbReference type="EMBL" id="PIA94338.1"/>
    </source>
</evidence>
<protein>
    <recommendedName>
        <fullName evidence="5">MYND-type domain-containing protein</fullName>
    </recommendedName>
</protein>
<dbReference type="Pfam" id="PF01753">
    <property type="entry name" value="zf-MYND"/>
    <property type="match status" value="1"/>
</dbReference>
<proteinExistence type="predicted"/>
<evidence type="ECO:0000256" key="1">
    <source>
        <dbReference type="ARBA" id="ARBA00022723"/>
    </source>
</evidence>
<evidence type="ECO:0000313" key="7">
    <source>
        <dbReference type="EMBL" id="WPB04821.1"/>
    </source>
</evidence>
<dbReference type="Proteomes" id="UP001302367">
    <property type="component" value="Chromosome 6"/>
</dbReference>
<gene>
    <name evidence="6" type="ORF">CB0940_08251</name>
    <name evidence="7" type="ORF">RHO25_009468</name>
</gene>
<evidence type="ECO:0000256" key="3">
    <source>
        <dbReference type="ARBA" id="ARBA00022833"/>
    </source>
</evidence>
<keyword evidence="1" id="KW-0479">Metal-binding</keyword>
<dbReference type="EMBL" id="LKMD01000104">
    <property type="protein sequence ID" value="PIA94338.1"/>
    <property type="molecule type" value="Genomic_DNA"/>
</dbReference>
<dbReference type="SUPFAM" id="SSF144232">
    <property type="entry name" value="HIT/MYND zinc finger-like"/>
    <property type="match status" value="1"/>
</dbReference>
<evidence type="ECO:0000259" key="5">
    <source>
        <dbReference type="PROSITE" id="PS50865"/>
    </source>
</evidence>
<evidence type="ECO:0000256" key="4">
    <source>
        <dbReference type="PROSITE-ProRule" id="PRU00134"/>
    </source>
</evidence>
<evidence type="ECO:0000313" key="9">
    <source>
        <dbReference type="Proteomes" id="UP001302367"/>
    </source>
</evidence>
<keyword evidence="3" id="KW-0862">Zinc</keyword>
<sequence length="376" mass="41783">MGGWGLQLFCCDMDLDMIRKLTYDCGVNALEAEHGKTPSNACAHHWHAMRDADHNIMAHEGSPESRSIHVRPYSTDGEKNINFSLLASLCTHPDIVRQYLDNSGIFTAKMTSFRLEAMQSRPGVPGGTQDPWGPAYKLCLFGACGMTLGVKISDGERDSMRQYYKDCGLVRDAVTQLGAALDRDSGYVNGVPWDFGSVARNTIIANGGPSQEDLIFPGTGLLDTWAPDHGRYDDKMWDMRDAVVKAVAQGARPTVDEWTTTFASMFFCPLLEPRTKISSTKADARTNMWRYQAVRFAAFFAPENPHNKACGTCGARTKADGTPLSSCGECKKRKYCSTACQEQEWVLHKWLCLLIGKIDAWPSEYERYEMTLPSLA</sequence>
<feature type="domain" description="MYND-type" evidence="5">
    <location>
        <begin position="310"/>
        <end position="352"/>
    </location>
</feature>
<dbReference type="PROSITE" id="PS50865">
    <property type="entry name" value="ZF_MYND_2"/>
    <property type="match status" value="1"/>
</dbReference>
<evidence type="ECO:0000256" key="2">
    <source>
        <dbReference type="ARBA" id="ARBA00022771"/>
    </source>
</evidence>
<dbReference type="Proteomes" id="UP000230605">
    <property type="component" value="Chromosome 6"/>
</dbReference>
<keyword evidence="2 4" id="KW-0863">Zinc-finger</keyword>
<dbReference type="EMBL" id="CP134189">
    <property type="protein sequence ID" value="WPB04821.1"/>
    <property type="molecule type" value="Genomic_DNA"/>
</dbReference>